<dbReference type="EMBL" id="GL636495">
    <property type="protein sequence ID" value="EFW17080.1"/>
    <property type="molecule type" value="Genomic_DNA"/>
</dbReference>
<sequence>MQQVIPVTMTRISSNTAGGNLAPLRLKIDGRKLNEHLEQYYELRQQQLDADFQMFRQEDTREVVAKGMGLFILLPHNHCKINSFISMILYLFAIYLVRIGLSSGHISGEELSLGSEQPESPPQHIFRLRFNYD</sequence>
<reference evidence="2" key="1">
    <citation type="journal article" date="2010" name="Genome Res.">
        <title>Population genomic sequencing of Coccidioides fungi reveals recent hybridization and transposon control.</title>
        <authorList>
            <person name="Neafsey D.E."/>
            <person name="Barker B.M."/>
            <person name="Sharpton T.J."/>
            <person name="Stajich J.E."/>
            <person name="Park D.J."/>
            <person name="Whiston E."/>
            <person name="Hung C.-Y."/>
            <person name="McMahan C."/>
            <person name="White J."/>
            <person name="Sykes S."/>
            <person name="Heiman D."/>
            <person name="Young S."/>
            <person name="Zeng Q."/>
            <person name="Abouelleil A."/>
            <person name="Aftuck L."/>
            <person name="Bessette D."/>
            <person name="Brown A."/>
            <person name="FitzGerald M."/>
            <person name="Lui A."/>
            <person name="Macdonald J.P."/>
            <person name="Priest M."/>
            <person name="Orbach M.J."/>
            <person name="Galgiani J.N."/>
            <person name="Kirkland T.N."/>
            <person name="Cole G.T."/>
            <person name="Birren B.W."/>
            <person name="Henn M.R."/>
            <person name="Taylor J.W."/>
            <person name="Rounsley S.D."/>
        </authorList>
    </citation>
    <scope>NUCLEOTIDE SEQUENCE [LARGE SCALE GENOMIC DNA]</scope>
    <source>
        <strain evidence="2">RMSCC 757 / Silveira</strain>
    </source>
</reference>
<accession>E9D946</accession>
<reference evidence="2" key="2">
    <citation type="submission" date="2010-03" db="EMBL/GenBank/DDBJ databases">
        <title>The genome sequence of Coccidioides posadasii strain Silveira.</title>
        <authorList>
            <consortium name="The Broad Institute Genome Sequencing Center for Infectious Disease"/>
            <person name="Neafsey D."/>
            <person name="Orbach M."/>
            <person name="Henn M.R."/>
            <person name="Cole G.T."/>
            <person name="Galgiani J."/>
            <person name="Gardner M.J."/>
            <person name="Kirkland T.N."/>
            <person name="Taylor J.W."/>
            <person name="Young S.K."/>
            <person name="Zeng Q."/>
            <person name="Koehrsen M."/>
            <person name="Alvarado L."/>
            <person name="Berlin A."/>
            <person name="Borenstein D."/>
            <person name="Chapman S.B."/>
            <person name="Chen Z."/>
            <person name="Engels R."/>
            <person name="Freedman E."/>
            <person name="Gellesch M."/>
            <person name="Goldberg J."/>
            <person name="Griggs A."/>
            <person name="Gujja S."/>
            <person name="Heilman E."/>
            <person name="Heiman D."/>
            <person name="Howarth C."/>
            <person name="Jen D."/>
            <person name="Larson L."/>
            <person name="Mehta T."/>
            <person name="Neiman D."/>
            <person name="Park D."/>
            <person name="Pearson M."/>
            <person name="Richards J."/>
            <person name="Roberts A."/>
            <person name="Saif S."/>
            <person name="Shea T."/>
            <person name="Shenoy N."/>
            <person name="Sisk P."/>
            <person name="Stolte C."/>
            <person name="Sykes S."/>
            <person name="Walk T."/>
            <person name="White J."/>
            <person name="Yandava C."/>
            <person name="Haas B."/>
            <person name="Nusbaum C."/>
            <person name="Birren B."/>
        </authorList>
    </citation>
    <scope>NUCLEOTIDE SEQUENCE [LARGE SCALE GENOMIC DNA]</scope>
    <source>
        <strain evidence="2">RMSCC 757 / Silveira</strain>
    </source>
</reference>
<dbReference type="VEuPathDB" id="FungiDB:D8B26_003850"/>
<dbReference type="AlphaFoldDB" id="E9D946"/>
<dbReference type="HOGENOM" id="CLU_1906537_0_0_1"/>
<keyword evidence="2" id="KW-1185">Reference proteome</keyword>
<protein>
    <submittedName>
        <fullName evidence="1">Predicted protein</fullName>
    </submittedName>
</protein>
<proteinExistence type="predicted"/>
<dbReference type="VEuPathDB" id="FungiDB:CPSG_06348"/>
<gene>
    <name evidence="1" type="ORF">CPSG_06348</name>
</gene>
<evidence type="ECO:0000313" key="2">
    <source>
        <dbReference type="Proteomes" id="UP000002497"/>
    </source>
</evidence>
<name>E9D946_COCPS</name>
<dbReference type="Proteomes" id="UP000002497">
    <property type="component" value="Unassembled WGS sequence"/>
</dbReference>
<organism evidence="2">
    <name type="scientific">Coccidioides posadasii (strain RMSCC 757 / Silveira)</name>
    <name type="common">Valley fever fungus</name>
    <dbReference type="NCBI Taxonomy" id="443226"/>
    <lineage>
        <taxon>Eukaryota</taxon>
        <taxon>Fungi</taxon>
        <taxon>Dikarya</taxon>
        <taxon>Ascomycota</taxon>
        <taxon>Pezizomycotina</taxon>
        <taxon>Eurotiomycetes</taxon>
        <taxon>Eurotiomycetidae</taxon>
        <taxon>Onygenales</taxon>
        <taxon>Onygenaceae</taxon>
        <taxon>Coccidioides</taxon>
    </lineage>
</organism>
<evidence type="ECO:0000313" key="1">
    <source>
        <dbReference type="EMBL" id="EFW17080.1"/>
    </source>
</evidence>